<evidence type="ECO:0000313" key="2">
    <source>
        <dbReference type="EMBL" id="KAL2514094.1"/>
    </source>
</evidence>
<comment type="caution">
    <text evidence="2">The sequence shown here is derived from an EMBL/GenBank/DDBJ whole genome shotgun (WGS) entry which is preliminary data.</text>
</comment>
<feature type="region of interest" description="Disordered" evidence="1">
    <location>
        <begin position="99"/>
        <end position="167"/>
    </location>
</feature>
<feature type="compositionally biased region" description="Polar residues" evidence="1">
    <location>
        <begin position="154"/>
        <end position="167"/>
    </location>
</feature>
<protein>
    <recommendedName>
        <fullName evidence="4">AT-hook motif nuclear-localized protein</fullName>
    </recommendedName>
</protein>
<reference evidence="3" key="1">
    <citation type="submission" date="2024-07" db="EMBL/GenBank/DDBJ databases">
        <title>Two chromosome-level genome assemblies of Korean endemic species Abeliophyllum distichum and Forsythia ovata (Oleaceae).</title>
        <authorList>
            <person name="Jang H."/>
        </authorList>
    </citation>
    <scope>NUCLEOTIDE SEQUENCE [LARGE SCALE GENOMIC DNA]</scope>
</reference>
<accession>A0ABD1TMY1</accession>
<evidence type="ECO:0000313" key="3">
    <source>
        <dbReference type="Proteomes" id="UP001604277"/>
    </source>
</evidence>
<dbReference type="EMBL" id="JBFOLJ010000008">
    <property type="protein sequence ID" value="KAL2514094.1"/>
    <property type="molecule type" value="Genomic_DNA"/>
</dbReference>
<gene>
    <name evidence="2" type="ORF">Fot_28065</name>
</gene>
<keyword evidence="3" id="KW-1185">Reference proteome</keyword>
<dbReference type="AlphaFoldDB" id="A0ABD1TMY1"/>
<dbReference type="Proteomes" id="UP001604277">
    <property type="component" value="Unassembled WGS sequence"/>
</dbReference>
<evidence type="ECO:0000256" key="1">
    <source>
        <dbReference type="SAM" id="MobiDB-lite"/>
    </source>
</evidence>
<evidence type="ECO:0008006" key="4">
    <source>
        <dbReference type="Google" id="ProtNLM"/>
    </source>
</evidence>
<name>A0ABD1TMY1_9LAMI</name>
<proteinExistence type="predicted"/>
<organism evidence="2 3">
    <name type="scientific">Forsythia ovata</name>
    <dbReference type="NCBI Taxonomy" id="205694"/>
    <lineage>
        <taxon>Eukaryota</taxon>
        <taxon>Viridiplantae</taxon>
        <taxon>Streptophyta</taxon>
        <taxon>Embryophyta</taxon>
        <taxon>Tracheophyta</taxon>
        <taxon>Spermatophyta</taxon>
        <taxon>Magnoliopsida</taxon>
        <taxon>eudicotyledons</taxon>
        <taxon>Gunneridae</taxon>
        <taxon>Pentapetalae</taxon>
        <taxon>asterids</taxon>
        <taxon>lamiids</taxon>
        <taxon>Lamiales</taxon>
        <taxon>Oleaceae</taxon>
        <taxon>Forsythieae</taxon>
        <taxon>Forsythia</taxon>
    </lineage>
</organism>
<sequence length="167" mass="17741">MEIINKLIDQVVSCNYNKPTPACHFKILASGPAFSSTQLRSLQHPKAQDKAWVVVDNTSPPPLVLSVASVPGVTILQTPETIVGSSSFTSAALVVTSEVPSALSPARPAPENSRQSSKRKAKIDGREGAFRTPVPPPVERINIGSRQDELDFGKTTSPGCHSRGLSS</sequence>